<sequence length="525" mass="60092">IYIKLIFFIFQHCNQEIQFEDLKKGSSPKVFDEEFWSKVFRKSCDKKKKQFEDLKKGSCPKLDKEELQFEDLKRLQDEEIQFEDLKKKEKDLKECNQLLEVRMEELPKSSKKQIPPSSSWQISDSLNSFGIDSNCKRESTPCSLSLIDLENLYRNLGNTNKNCFGYEYRKSDYSNRKSHSDSISNGKTVNDNGDDGSTKAEKENKGNRFNIQVDQEQVKEENNEELENEDSEDDDSFTCSELSEEDEYSDTDSVTSAEREDKQFDDHKCDSDYPDSKLESISCTENDENDDDIGGDDSCKIEKENKEKRSNNQDNEEQIGEDEEKEESANENNKGDNSFNCSEFSEDDGSKSDSESEDKSFSENKCDDCIERPIERVARQTKNMVNEKPLGNVKRKENFGTLTRENEQLIIERIFSNLKPRQPLIHTAEDLMKLFLSDSDINGKANQSTSEACQPCLTIPEQPSDPVLSDSDLNAEGNHSNSKPSQPSLPTPEELINSLLSDSDESFDGEIIEDCDVPSLNYVHS</sequence>
<comment type="caution">
    <text evidence="3">The sequence shown here is derived from an EMBL/GenBank/DDBJ whole genome shotgun (WGS) entry which is preliminary data.</text>
</comment>
<feature type="region of interest" description="Disordered" evidence="2">
    <location>
        <begin position="173"/>
        <end position="365"/>
    </location>
</feature>
<protein>
    <submittedName>
        <fullName evidence="3">Uncharacterized protein</fullName>
    </submittedName>
</protein>
<feature type="compositionally biased region" description="Basic and acidic residues" evidence="2">
    <location>
        <begin position="348"/>
        <end position="365"/>
    </location>
</feature>
<evidence type="ECO:0000256" key="1">
    <source>
        <dbReference type="SAM" id="Coils"/>
    </source>
</evidence>
<dbReference type="Proteomes" id="UP000326759">
    <property type="component" value="Unassembled WGS sequence"/>
</dbReference>
<evidence type="ECO:0000256" key="2">
    <source>
        <dbReference type="SAM" id="MobiDB-lite"/>
    </source>
</evidence>
<dbReference type="AlphaFoldDB" id="A0A5N5TEW3"/>
<organism evidence="3 4">
    <name type="scientific">Armadillidium nasatum</name>
    <dbReference type="NCBI Taxonomy" id="96803"/>
    <lineage>
        <taxon>Eukaryota</taxon>
        <taxon>Metazoa</taxon>
        <taxon>Ecdysozoa</taxon>
        <taxon>Arthropoda</taxon>
        <taxon>Crustacea</taxon>
        <taxon>Multicrustacea</taxon>
        <taxon>Malacostraca</taxon>
        <taxon>Eumalacostraca</taxon>
        <taxon>Peracarida</taxon>
        <taxon>Isopoda</taxon>
        <taxon>Oniscidea</taxon>
        <taxon>Crinocheta</taxon>
        <taxon>Armadillidiidae</taxon>
        <taxon>Armadillidium</taxon>
    </lineage>
</organism>
<feature type="compositionally biased region" description="Basic and acidic residues" evidence="2">
    <location>
        <begin position="257"/>
        <end position="278"/>
    </location>
</feature>
<evidence type="ECO:0000313" key="4">
    <source>
        <dbReference type="Proteomes" id="UP000326759"/>
    </source>
</evidence>
<proteinExistence type="predicted"/>
<feature type="compositionally biased region" description="Acidic residues" evidence="2">
    <location>
        <begin position="285"/>
        <end position="295"/>
    </location>
</feature>
<feature type="region of interest" description="Disordered" evidence="2">
    <location>
        <begin position="444"/>
        <end position="503"/>
    </location>
</feature>
<keyword evidence="1" id="KW-0175">Coiled coil</keyword>
<name>A0A5N5TEW3_9CRUS</name>
<feature type="compositionally biased region" description="Polar residues" evidence="2">
    <location>
        <begin position="477"/>
        <end position="488"/>
    </location>
</feature>
<feature type="non-terminal residue" evidence="3">
    <location>
        <position position="1"/>
    </location>
</feature>
<feature type="compositionally biased region" description="Acidic residues" evidence="2">
    <location>
        <begin position="222"/>
        <end position="250"/>
    </location>
</feature>
<gene>
    <name evidence="3" type="ORF">Anas_03074</name>
</gene>
<keyword evidence="4" id="KW-1185">Reference proteome</keyword>
<dbReference type="EMBL" id="SEYY01002532">
    <property type="protein sequence ID" value="KAB7504719.1"/>
    <property type="molecule type" value="Genomic_DNA"/>
</dbReference>
<feature type="compositionally biased region" description="Basic and acidic residues" evidence="2">
    <location>
        <begin position="297"/>
        <end position="311"/>
    </location>
</feature>
<evidence type="ECO:0000313" key="3">
    <source>
        <dbReference type="EMBL" id="KAB7504719.1"/>
    </source>
</evidence>
<feature type="coiled-coil region" evidence="1">
    <location>
        <begin position="75"/>
        <end position="105"/>
    </location>
</feature>
<feature type="compositionally biased region" description="Basic and acidic residues" evidence="2">
    <location>
        <begin position="196"/>
        <end position="206"/>
    </location>
</feature>
<feature type="compositionally biased region" description="Polar residues" evidence="2">
    <location>
        <begin position="181"/>
        <end position="191"/>
    </location>
</feature>
<accession>A0A5N5TEW3</accession>
<reference evidence="3 4" key="1">
    <citation type="journal article" date="2019" name="PLoS Biol.">
        <title>Sex chromosomes control vertical transmission of feminizing Wolbachia symbionts in an isopod.</title>
        <authorList>
            <person name="Becking T."/>
            <person name="Chebbi M.A."/>
            <person name="Giraud I."/>
            <person name="Moumen B."/>
            <person name="Laverre T."/>
            <person name="Caubet Y."/>
            <person name="Peccoud J."/>
            <person name="Gilbert C."/>
            <person name="Cordaux R."/>
        </authorList>
    </citation>
    <scope>NUCLEOTIDE SEQUENCE [LARGE SCALE GENOMIC DNA]</scope>
    <source>
        <strain evidence="3">ANa2</strain>
        <tissue evidence="3">Whole body excluding digestive tract and cuticle</tissue>
    </source>
</reference>
<feature type="compositionally biased region" description="Acidic residues" evidence="2">
    <location>
        <begin position="314"/>
        <end position="326"/>
    </location>
</feature>
<dbReference type="OrthoDB" id="10626024at2759"/>